<evidence type="ECO:0000259" key="9">
    <source>
        <dbReference type="Pfam" id="PF20169"/>
    </source>
</evidence>
<dbReference type="NCBIfam" id="NF009588">
    <property type="entry name" value="PRK13029.1"/>
    <property type="match status" value="1"/>
</dbReference>
<dbReference type="InterPro" id="IPR019752">
    <property type="entry name" value="Pyrv/ketoisovalerate_OxRed_cat"/>
</dbReference>
<feature type="domain" description="DUF6537" evidence="9">
    <location>
        <begin position="936"/>
        <end position="1133"/>
    </location>
</feature>
<evidence type="ECO:0000256" key="6">
    <source>
        <dbReference type="ARBA" id="ARBA00023014"/>
    </source>
</evidence>
<dbReference type="InterPro" id="IPR046667">
    <property type="entry name" value="DUF6537"/>
</dbReference>
<evidence type="ECO:0000256" key="3">
    <source>
        <dbReference type="ARBA" id="ARBA00022982"/>
    </source>
</evidence>
<name>A0A0M3AI98_9SPHN</name>
<feature type="domain" description="Thiamine pyrophosphate enzyme TPP-binding" evidence="8">
    <location>
        <begin position="465"/>
        <end position="595"/>
    </location>
</feature>
<dbReference type="GO" id="GO:0044281">
    <property type="term" value="P:small molecule metabolic process"/>
    <property type="evidence" value="ECO:0007669"/>
    <property type="project" value="UniProtKB-ARBA"/>
</dbReference>
<dbReference type="InterPro" id="IPR011766">
    <property type="entry name" value="TPP_enzyme_TPP-bd"/>
</dbReference>
<keyword evidence="2" id="KW-0004">4Fe-4S</keyword>
<dbReference type="Pfam" id="PF20169">
    <property type="entry name" value="DUF6537"/>
    <property type="match status" value="1"/>
</dbReference>
<dbReference type="InterPro" id="IPR029061">
    <property type="entry name" value="THDP-binding"/>
</dbReference>
<keyword evidence="10" id="KW-0670">Pyruvate</keyword>
<evidence type="ECO:0000259" key="8">
    <source>
        <dbReference type="Pfam" id="PF02775"/>
    </source>
</evidence>
<dbReference type="SUPFAM" id="SSF53323">
    <property type="entry name" value="Pyruvate-ferredoxin oxidoreductase, PFOR, domain III"/>
    <property type="match status" value="1"/>
</dbReference>
<keyword evidence="4" id="KW-0560">Oxidoreductase</keyword>
<dbReference type="SUPFAM" id="SSF52922">
    <property type="entry name" value="TK C-terminal domain-like"/>
    <property type="match status" value="1"/>
</dbReference>
<keyword evidence="6" id="KW-0411">Iron-sulfur</keyword>
<keyword evidence="5" id="KW-0408">Iron</keyword>
<dbReference type="EMBL" id="LBIC01000018">
    <property type="protein sequence ID" value="KKW89708.1"/>
    <property type="molecule type" value="Genomic_DNA"/>
</dbReference>
<dbReference type="PANTHER" id="PTHR48084:SF3">
    <property type="entry name" value="SUBUNIT OF PYRUVATE:FLAVODOXIN OXIDOREDUCTASE"/>
    <property type="match status" value="1"/>
</dbReference>
<dbReference type="STRING" id="56193.YP76_23975"/>
<keyword evidence="3" id="KW-0249">Electron transport</keyword>
<dbReference type="Pfam" id="PF02775">
    <property type="entry name" value="TPP_enzyme_C"/>
    <property type="match status" value="1"/>
</dbReference>
<evidence type="ECO:0000256" key="5">
    <source>
        <dbReference type="ARBA" id="ARBA00023004"/>
    </source>
</evidence>
<dbReference type="RefSeq" id="WP_046765916.1">
    <property type="nucleotide sequence ID" value="NZ_LBIC01000018.1"/>
</dbReference>
<dbReference type="InterPro" id="IPR002880">
    <property type="entry name" value="Pyrv_Fd/Flavodoxin_OxRdtase_N"/>
</dbReference>
<evidence type="ECO:0000256" key="2">
    <source>
        <dbReference type="ARBA" id="ARBA00022485"/>
    </source>
</evidence>
<evidence type="ECO:0000259" key="7">
    <source>
        <dbReference type="Pfam" id="PF01558"/>
    </source>
</evidence>
<evidence type="ECO:0000313" key="10">
    <source>
        <dbReference type="EMBL" id="KKW89708.1"/>
    </source>
</evidence>
<dbReference type="GO" id="GO:0051539">
    <property type="term" value="F:4 iron, 4 sulfur cluster binding"/>
    <property type="evidence" value="ECO:0007669"/>
    <property type="project" value="UniProtKB-KW"/>
</dbReference>
<dbReference type="PATRIC" id="fig|56193.3.peg.5053"/>
<dbReference type="CDD" id="cd07034">
    <property type="entry name" value="TPP_PYR_PFOR_IOR-alpha_like"/>
    <property type="match status" value="1"/>
</dbReference>
<evidence type="ECO:0000256" key="4">
    <source>
        <dbReference type="ARBA" id="ARBA00023002"/>
    </source>
</evidence>
<evidence type="ECO:0000256" key="1">
    <source>
        <dbReference type="ARBA" id="ARBA00022448"/>
    </source>
</evidence>
<keyword evidence="2" id="KW-0479">Metal-binding</keyword>
<keyword evidence="1" id="KW-0813">Transport</keyword>
<dbReference type="InterPro" id="IPR009014">
    <property type="entry name" value="Transketo_C/PFOR_II"/>
</dbReference>
<sequence>MSSPKIAPDAKYLQSSGKVYLSGNQALVRMTLDQARRDNAAGLNTGGFVSGYRGSPLGHLDQEFTRIAPLLAEHDIRFQPGVNEDLAATAVWGTQQIGFFDPKFEGAFGLWYSKGPGIDRSGDALRHANLWGTAPNGGVVMAVGDDPMSRSSSIQQQSEQTLASLCIPTFNAANVQDIYDFGLIGWQLSRYAGVWTAVKGVSDIYESWLAIDVDPARTIMHLPPAAGNVHTRWPDRSVDQDERMLKLRLPAVHAFARLNRLNRVTHGAARPRLGILTTGKSWSDTLEALADLGIDAEQMETAGLALFKVGLVWPLEATAIEAFAQGLDEILVIEECRPILEPQVKDILFNLPANARPRVLGKMDAQGARWMPSHGELDPALIARVLHRWLSPMHRTDAMDAWVGYLDHVRTELAKPRSNVIRTPYFCSGCPHNSSTKTPAGSSQLAGIGCHWLVNLMDRDVISYPHMGGEGANWAGAAHFLNDKHIFVNLGDGTWYHSGSLAIRQAVASGVNITYKILYNDAVAMTGGQPVDGPISVQQITHELRGEAIDKIAVVSSAPEKFKVADFAPGTTLHHRDELDTVQRAFRDEKGVSVIIYEQTCATELRRRRGKKLAPDPARWVIINDRVCEGCGDCSVQSNCLSVQPLETEFGRKRTIDQSSCNKDFSCVKGFCPSFVTIEGGMLAKPTGVKIGDTFFAGLPEPEVRETATPFGVMVTGIGGTGVVTISNLIGTAAQAEGKSVQALDLTGLAQKFGAVYCHLKVADDAGQLLATRLSVGQCDLLIGADIVTAASDESLSRLREGTTVAVVNEHATVTGAFTRERDFEVPVPAQRAAIERFCGKGRVSFVEATELAEQLTGNTIGANIMLLGFACQKGWLPVGHNSLERAIEANGVAVRANLQVFALGRLLAHDPAALASIANAGKPNRDSLKLSEGVEHLIARRRRDLVAYQNEALGVRFLALIDAVVAAERAIAPSSTALTEIVARNFYKLLAYKDEYEVARLFTDGTFLDTVRQGFSGDHKLRFHMAPPIFSKIDPATGRPKKKEFGQWMLTALRLLAKLKHLRGTAFDPFGYSEERRAERALIDRYETMIREILVSLSSANFDAAVGLARWPDMIRGYGPVKAESMASADAAIPALRQKLGLAPKDAIAA</sequence>
<dbReference type="Pfam" id="PF01558">
    <property type="entry name" value="POR"/>
    <property type="match status" value="1"/>
</dbReference>
<keyword evidence="11" id="KW-1185">Reference proteome</keyword>
<gene>
    <name evidence="10" type="ORF">YP76_23975</name>
</gene>
<feature type="domain" description="Pyruvate/ketoisovalerate oxidoreductase catalytic" evidence="7">
    <location>
        <begin position="719"/>
        <end position="906"/>
    </location>
</feature>
<dbReference type="GO" id="GO:0030976">
    <property type="term" value="F:thiamine pyrophosphate binding"/>
    <property type="evidence" value="ECO:0007669"/>
    <property type="project" value="InterPro"/>
</dbReference>
<dbReference type="InterPro" id="IPR051457">
    <property type="entry name" value="2-oxoacid:Fd_oxidoreductase"/>
</dbReference>
<accession>A0A0M3AI98</accession>
<proteinExistence type="predicted"/>
<dbReference type="Gene3D" id="3.40.50.970">
    <property type="match status" value="2"/>
</dbReference>
<comment type="caution">
    <text evidence="10">The sequence shown here is derived from an EMBL/GenBank/DDBJ whole genome shotgun (WGS) entry which is preliminary data.</text>
</comment>
<reference evidence="10 11" key="1">
    <citation type="submission" date="2015-04" db="EMBL/GenBank/DDBJ databases">
        <title>Genome sequence of aromatic hydrocarbons-degrading Sphingobium chungbukense DJ77.</title>
        <authorList>
            <person name="Kim Y.-C."/>
            <person name="Chae J.-C."/>
        </authorList>
    </citation>
    <scope>NUCLEOTIDE SEQUENCE [LARGE SCALE GENOMIC DNA]</scope>
    <source>
        <strain evidence="10 11">DJ77</strain>
    </source>
</reference>
<protein>
    <submittedName>
        <fullName evidence="10">Indolepyruvate ferredoxin oxidoreductase</fullName>
    </submittedName>
</protein>
<dbReference type="PANTHER" id="PTHR48084">
    <property type="entry name" value="2-OXOGLUTARATE OXIDOREDUCTASE SUBUNIT KORB-RELATED"/>
    <property type="match status" value="1"/>
</dbReference>
<dbReference type="GO" id="GO:0045333">
    <property type="term" value="P:cellular respiration"/>
    <property type="evidence" value="ECO:0007669"/>
    <property type="project" value="UniProtKB-ARBA"/>
</dbReference>
<organism evidence="10 11">
    <name type="scientific">Sphingobium chungbukense</name>
    <dbReference type="NCBI Taxonomy" id="56193"/>
    <lineage>
        <taxon>Bacteria</taxon>
        <taxon>Pseudomonadati</taxon>
        <taxon>Pseudomonadota</taxon>
        <taxon>Alphaproteobacteria</taxon>
        <taxon>Sphingomonadales</taxon>
        <taxon>Sphingomonadaceae</taxon>
        <taxon>Sphingobium</taxon>
    </lineage>
</organism>
<dbReference type="Proteomes" id="UP000033874">
    <property type="component" value="Unassembled WGS sequence"/>
</dbReference>
<dbReference type="NCBIfam" id="NF009589">
    <property type="entry name" value="PRK13030.1"/>
    <property type="match status" value="1"/>
</dbReference>
<dbReference type="SUPFAM" id="SSF52518">
    <property type="entry name" value="Thiamin diphosphate-binding fold (THDP-binding)"/>
    <property type="match status" value="2"/>
</dbReference>
<dbReference type="AlphaFoldDB" id="A0A0M3AI98"/>
<dbReference type="Gene3D" id="3.40.920.10">
    <property type="entry name" value="Pyruvate-ferredoxin oxidoreductase, PFOR, domain III"/>
    <property type="match status" value="1"/>
</dbReference>
<evidence type="ECO:0000313" key="11">
    <source>
        <dbReference type="Proteomes" id="UP000033874"/>
    </source>
</evidence>
<dbReference type="GO" id="GO:0016625">
    <property type="term" value="F:oxidoreductase activity, acting on the aldehyde or oxo group of donors, iron-sulfur protein as acceptor"/>
    <property type="evidence" value="ECO:0007669"/>
    <property type="project" value="UniProtKB-ARBA"/>
</dbReference>
<dbReference type="InterPro" id="IPR002869">
    <property type="entry name" value="Pyrv_flavodox_OxRed_cen"/>
</dbReference>